<keyword evidence="1" id="KW-1133">Transmembrane helix</keyword>
<accession>A0A095VUK3</accession>
<dbReference type="OrthoDB" id="5738292at2"/>
<evidence type="ECO:0000313" key="3">
    <source>
        <dbReference type="EMBL" id="KGE05092.1"/>
    </source>
</evidence>
<feature type="chain" id="PRO_5001911128" evidence="2">
    <location>
        <begin position="24"/>
        <end position="100"/>
    </location>
</feature>
<evidence type="ECO:0000256" key="1">
    <source>
        <dbReference type="SAM" id="Phobius"/>
    </source>
</evidence>
<feature type="transmembrane region" description="Helical" evidence="1">
    <location>
        <begin position="59"/>
        <end position="82"/>
    </location>
</feature>
<keyword evidence="1" id="KW-0812">Transmembrane</keyword>
<dbReference type="Proteomes" id="UP000029640">
    <property type="component" value="Unassembled WGS sequence"/>
</dbReference>
<keyword evidence="4" id="KW-1185">Reference proteome</keyword>
<gene>
    <name evidence="3" type="ORF">HRUBRA_00294</name>
</gene>
<comment type="caution">
    <text evidence="3">The sequence shown here is derived from an EMBL/GenBank/DDBJ whole genome shotgun (WGS) entry which is preliminary data.</text>
</comment>
<dbReference type="EMBL" id="AUVB01000012">
    <property type="protein sequence ID" value="KGE05092.1"/>
    <property type="molecule type" value="Genomic_DNA"/>
</dbReference>
<proteinExistence type="predicted"/>
<evidence type="ECO:0000313" key="4">
    <source>
        <dbReference type="Proteomes" id="UP000029640"/>
    </source>
</evidence>
<dbReference type="STRING" id="1265313.HRUBRA_00294"/>
<dbReference type="HOGENOM" id="CLU_2301930_0_0_6"/>
<keyword evidence="2" id="KW-0732">Signal</keyword>
<feature type="signal peptide" evidence="2">
    <location>
        <begin position="1"/>
        <end position="23"/>
    </location>
</feature>
<evidence type="ECO:0000256" key="2">
    <source>
        <dbReference type="SAM" id="SignalP"/>
    </source>
</evidence>
<dbReference type="AlphaFoldDB" id="A0A095VUK3"/>
<dbReference type="RefSeq" id="WP_035514337.1">
    <property type="nucleotide sequence ID" value="NZ_KN234748.1"/>
</dbReference>
<organism evidence="3 4">
    <name type="scientific">Pseudohaliea rubra DSM 19751</name>
    <dbReference type="NCBI Taxonomy" id="1265313"/>
    <lineage>
        <taxon>Bacteria</taxon>
        <taxon>Pseudomonadati</taxon>
        <taxon>Pseudomonadota</taxon>
        <taxon>Gammaproteobacteria</taxon>
        <taxon>Cellvibrionales</taxon>
        <taxon>Halieaceae</taxon>
        <taxon>Pseudohaliea</taxon>
    </lineage>
</organism>
<protein>
    <submittedName>
        <fullName evidence="3">Uncharacterized protein</fullName>
    </submittedName>
</protein>
<keyword evidence="1" id="KW-0472">Membrane</keyword>
<reference evidence="3 4" key="1">
    <citation type="journal article" date="2014" name="Genome Announc.">
        <title>Genome Sequence of Gammaproteobacterial Pseudohaliea rubra Type Strain DSM 19751, Isolated from Coastal Seawater of the Mediterranean Sea.</title>
        <authorList>
            <person name="Spring S."/>
            <person name="Fiebig A."/>
            <person name="Riedel T."/>
            <person name="Goker M."/>
            <person name="Klenk H.P."/>
        </authorList>
    </citation>
    <scope>NUCLEOTIDE SEQUENCE [LARGE SCALE GENOMIC DNA]</scope>
    <source>
        <strain evidence="3 4">DSM 19751</strain>
    </source>
</reference>
<name>A0A095VUK3_9GAMM</name>
<sequence>MKKLKSLLLAGMFATLAAGPGQAAAGPDPVAVAFGGVSPQLERMPDSELDGYRGRLAPMLALPLTIVAADLALIGAFWGVYVPMYGGGACLSCSKSPDLH</sequence>